<keyword evidence="9" id="KW-0249">Electron transport</keyword>
<keyword evidence="6 9" id="KW-1133">Transmembrane helix</keyword>
<feature type="transmembrane region" description="Helical" evidence="9">
    <location>
        <begin position="90"/>
        <end position="109"/>
    </location>
</feature>
<sequence length="118" mass="14001">MIIILLMYLIILIIIFSMLMILNSILMKKSFKMYEKLTPFECGFDPISKQRIPFSLQFFLISIIFLIFDVEISIILPIILNFNILTFKKWIFSSLIIMIILLLGLCLEWKEGALKWFK</sequence>
<evidence type="ECO:0000256" key="7">
    <source>
        <dbReference type="ARBA" id="ARBA00023136"/>
    </source>
</evidence>
<dbReference type="EC" id="7.1.1.2" evidence="9"/>
<keyword evidence="7 9" id="KW-0472">Membrane</keyword>
<evidence type="ECO:0000313" key="10">
    <source>
        <dbReference type="EMBL" id="AZL93315.1"/>
    </source>
</evidence>
<keyword evidence="9 10" id="KW-0496">Mitochondrion</keyword>
<geneLocation type="mitochondrion" evidence="10"/>
<evidence type="ECO:0000256" key="4">
    <source>
        <dbReference type="ARBA" id="ARBA00022448"/>
    </source>
</evidence>
<keyword evidence="4 9" id="KW-0813">Transport</keyword>
<dbReference type="PANTHER" id="PTHR11058">
    <property type="entry name" value="NADH-UBIQUINONE OXIDOREDUCTASE CHAIN 3"/>
    <property type="match status" value="1"/>
</dbReference>
<protein>
    <recommendedName>
        <fullName evidence="3 9">NADH-ubiquinone oxidoreductase chain 3</fullName>
        <ecNumber evidence="9">7.1.1.2</ecNumber>
    </recommendedName>
</protein>
<evidence type="ECO:0000256" key="3">
    <source>
        <dbReference type="ARBA" id="ARBA00021007"/>
    </source>
</evidence>
<dbReference type="AlphaFoldDB" id="A0A3S8V0U1"/>
<comment type="similarity">
    <text evidence="2 9">Belongs to the complex I subunit 3 family.</text>
</comment>
<feature type="transmembrane region" description="Helical" evidence="9">
    <location>
        <begin position="58"/>
        <end position="84"/>
    </location>
</feature>
<reference evidence="10" key="1">
    <citation type="journal article" date="2018" name="Mol. Phylogenet. Evol.">
        <title>Mitochondrial phylogenomics of the Hymenoptera.</title>
        <authorList>
            <person name="Tang P."/>
            <person name="Zhu J.C."/>
            <person name="Zheng B.Y."/>
            <person name="Wei S.J."/>
            <person name="Sharkey M."/>
            <person name="Chen X.X."/>
            <person name="Vogler A.P."/>
        </authorList>
    </citation>
    <scope>NUCLEOTIDE SEQUENCE</scope>
</reference>
<dbReference type="Pfam" id="PF00507">
    <property type="entry name" value="Oxidored_q4"/>
    <property type="match status" value="1"/>
</dbReference>
<feature type="transmembrane region" description="Helical" evidence="9">
    <location>
        <begin position="6"/>
        <end position="26"/>
    </location>
</feature>
<dbReference type="GO" id="GO:0008137">
    <property type="term" value="F:NADH dehydrogenase (ubiquinone) activity"/>
    <property type="evidence" value="ECO:0007669"/>
    <property type="project" value="UniProtKB-UniRule"/>
</dbReference>
<comment type="function">
    <text evidence="9">Core subunit of the mitochondrial membrane respiratory chain NADH dehydrogenase (Complex I) which catalyzes electron transfer from NADH through the respiratory chain, using ubiquinone as an electron acceptor. Essential for the catalytic activity of complex I.</text>
</comment>
<dbReference type="GO" id="GO:0030964">
    <property type="term" value="C:NADH dehydrogenase complex"/>
    <property type="evidence" value="ECO:0007669"/>
    <property type="project" value="TreeGrafter"/>
</dbReference>
<dbReference type="PANTHER" id="PTHR11058:SF9">
    <property type="entry name" value="NADH-UBIQUINONE OXIDOREDUCTASE CHAIN 3"/>
    <property type="match status" value="1"/>
</dbReference>
<evidence type="ECO:0000256" key="1">
    <source>
        <dbReference type="ARBA" id="ARBA00004370"/>
    </source>
</evidence>
<name>A0A3S8V0U1_9HYME</name>
<organism evidence="10">
    <name type="scientific">Ismarus sp. ZJUH_2016020</name>
    <dbReference type="NCBI Taxonomy" id="2491162"/>
    <lineage>
        <taxon>Eukaryota</taxon>
        <taxon>Metazoa</taxon>
        <taxon>Ecdysozoa</taxon>
        <taxon>Arthropoda</taxon>
        <taxon>Hexapoda</taxon>
        <taxon>Insecta</taxon>
        <taxon>Pterygota</taxon>
        <taxon>Neoptera</taxon>
        <taxon>Endopterygota</taxon>
        <taxon>Hymenoptera</taxon>
        <taxon>Apocrita</taxon>
        <taxon>Proctotrupomorpha</taxon>
        <taxon>Diaprioidea</taxon>
        <taxon>Diapriidae</taxon>
        <taxon>Ismarinae</taxon>
        <taxon>Ismarus</taxon>
    </lineage>
</organism>
<proteinExistence type="inferred from homology"/>
<keyword evidence="9" id="KW-0520">NAD</keyword>
<evidence type="ECO:0000256" key="9">
    <source>
        <dbReference type="RuleBase" id="RU003640"/>
    </source>
</evidence>
<evidence type="ECO:0000256" key="6">
    <source>
        <dbReference type="ARBA" id="ARBA00022989"/>
    </source>
</evidence>
<evidence type="ECO:0000256" key="5">
    <source>
        <dbReference type="ARBA" id="ARBA00022692"/>
    </source>
</evidence>
<keyword evidence="5 9" id="KW-0812">Transmembrane</keyword>
<accession>A0A3S8V0U1</accession>
<dbReference type="EMBL" id="MG923501">
    <property type="protein sequence ID" value="AZL93315.1"/>
    <property type="molecule type" value="Genomic_DNA"/>
</dbReference>
<dbReference type="GO" id="GO:0031966">
    <property type="term" value="C:mitochondrial membrane"/>
    <property type="evidence" value="ECO:0007669"/>
    <property type="project" value="UniProtKB-SubCell"/>
</dbReference>
<keyword evidence="9" id="KW-1278">Translocase</keyword>
<evidence type="ECO:0000256" key="2">
    <source>
        <dbReference type="ARBA" id="ARBA00008472"/>
    </source>
</evidence>
<dbReference type="InterPro" id="IPR000440">
    <property type="entry name" value="NADH_UbQ/plastoQ_OxRdtase_su3"/>
</dbReference>
<keyword evidence="9" id="KW-0679">Respiratory chain</keyword>
<comment type="subcellular location">
    <subcellularLocation>
        <location evidence="1">Membrane</location>
    </subcellularLocation>
    <subcellularLocation>
        <location evidence="9">Mitochondrion membrane</location>
        <topology evidence="9">Multi-pass membrane protein</topology>
    </subcellularLocation>
</comment>
<keyword evidence="9" id="KW-0830">Ubiquinone</keyword>
<dbReference type="InterPro" id="IPR038430">
    <property type="entry name" value="NDAH_ubi_oxred_su3_sf"/>
</dbReference>
<evidence type="ECO:0000256" key="8">
    <source>
        <dbReference type="ARBA" id="ARBA00049551"/>
    </source>
</evidence>
<comment type="catalytic activity">
    <reaction evidence="8 9">
        <text>a ubiquinone + NADH + 5 H(+)(in) = a ubiquinol + NAD(+) + 4 H(+)(out)</text>
        <dbReference type="Rhea" id="RHEA:29091"/>
        <dbReference type="Rhea" id="RHEA-COMP:9565"/>
        <dbReference type="Rhea" id="RHEA-COMP:9566"/>
        <dbReference type="ChEBI" id="CHEBI:15378"/>
        <dbReference type="ChEBI" id="CHEBI:16389"/>
        <dbReference type="ChEBI" id="CHEBI:17976"/>
        <dbReference type="ChEBI" id="CHEBI:57540"/>
        <dbReference type="ChEBI" id="CHEBI:57945"/>
        <dbReference type="EC" id="7.1.1.2"/>
    </reaction>
</comment>
<dbReference type="Gene3D" id="1.20.58.1610">
    <property type="entry name" value="NADH:ubiquinone/plastoquinone oxidoreductase, chain 3"/>
    <property type="match status" value="1"/>
</dbReference>
<gene>
    <name evidence="10" type="primary">nad3</name>
</gene>